<reference evidence="2" key="1">
    <citation type="submission" date="2022-02" db="EMBL/GenBank/DDBJ databases">
        <authorList>
            <person name="Henning P.M."/>
            <person name="McCubbin A.G."/>
            <person name="Shore J.S."/>
        </authorList>
    </citation>
    <scope>NUCLEOTIDE SEQUENCE</scope>
    <source>
        <strain evidence="2">F60SS</strain>
        <tissue evidence="2">Leaves</tissue>
    </source>
</reference>
<evidence type="ECO:0000256" key="1">
    <source>
        <dbReference type="SAM" id="MobiDB-lite"/>
    </source>
</evidence>
<reference evidence="2" key="2">
    <citation type="journal article" date="2023" name="Plants (Basel)">
        <title>Annotation of the Turnera subulata (Passifloraceae) Draft Genome Reveals the S-Locus Evolved after the Divergence of Turneroideae from Passifloroideae in a Stepwise Manner.</title>
        <authorList>
            <person name="Henning P.M."/>
            <person name="Roalson E.H."/>
            <person name="Mir W."/>
            <person name="McCubbin A.G."/>
            <person name="Shore J.S."/>
        </authorList>
    </citation>
    <scope>NUCLEOTIDE SEQUENCE</scope>
    <source>
        <strain evidence="2">F60SS</strain>
    </source>
</reference>
<protein>
    <submittedName>
        <fullName evidence="2">Uncharacterized protein</fullName>
    </submittedName>
</protein>
<accession>A0A9Q0FHH3</accession>
<keyword evidence="3" id="KW-1185">Reference proteome</keyword>
<dbReference type="PANTHER" id="PTHR35510:SF1">
    <property type="entry name" value="DBH-LIKE MONOOXYGENASE"/>
    <property type="match status" value="1"/>
</dbReference>
<comment type="caution">
    <text evidence="2">The sequence shown here is derived from an EMBL/GenBank/DDBJ whole genome shotgun (WGS) entry which is preliminary data.</text>
</comment>
<evidence type="ECO:0000313" key="3">
    <source>
        <dbReference type="Proteomes" id="UP001141552"/>
    </source>
</evidence>
<dbReference type="PANTHER" id="PTHR35510">
    <property type="entry name" value="DBH-LIKE MONOOXYGENASE"/>
    <property type="match status" value="1"/>
</dbReference>
<gene>
    <name evidence="2" type="ORF">Tsubulata_031160</name>
</gene>
<dbReference type="OrthoDB" id="1937743at2759"/>
<dbReference type="AlphaFoldDB" id="A0A9Q0FHH3"/>
<sequence length="212" mass="23240">MAGGYVSFPSVATRMKRKEAEDVSDDFSDFSLTSPARKIRRLEAGLPPIVEEEDMEPNTERAIVLFNPHGQLHTQSPSSNFSVNLSPNFISGIKNRIFGFSEDCQELPEPGDEEESQGGGCMAVVPWRPNSYAQVVQAMGGGDNDNQTEAGESMEGEATMEIDDDNSNSSSNINNNSNYGSLGFGLSQWQQQHCMPPPQLPSNTTTPITWFR</sequence>
<feature type="region of interest" description="Disordered" evidence="1">
    <location>
        <begin position="1"/>
        <end position="29"/>
    </location>
</feature>
<dbReference type="Proteomes" id="UP001141552">
    <property type="component" value="Unassembled WGS sequence"/>
</dbReference>
<organism evidence="2 3">
    <name type="scientific">Turnera subulata</name>
    <dbReference type="NCBI Taxonomy" id="218843"/>
    <lineage>
        <taxon>Eukaryota</taxon>
        <taxon>Viridiplantae</taxon>
        <taxon>Streptophyta</taxon>
        <taxon>Embryophyta</taxon>
        <taxon>Tracheophyta</taxon>
        <taxon>Spermatophyta</taxon>
        <taxon>Magnoliopsida</taxon>
        <taxon>eudicotyledons</taxon>
        <taxon>Gunneridae</taxon>
        <taxon>Pentapetalae</taxon>
        <taxon>rosids</taxon>
        <taxon>fabids</taxon>
        <taxon>Malpighiales</taxon>
        <taxon>Passifloraceae</taxon>
        <taxon>Turnera</taxon>
    </lineage>
</organism>
<evidence type="ECO:0000313" key="2">
    <source>
        <dbReference type="EMBL" id="KAJ4830780.1"/>
    </source>
</evidence>
<feature type="compositionally biased region" description="Polar residues" evidence="1">
    <location>
        <begin position="201"/>
        <end position="212"/>
    </location>
</feature>
<name>A0A9Q0FHH3_9ROSI</name>
<proteinExistence type="predicted"/>
<dbReference type="EMBL" id="JAKUCV010005537">
    <property type="protein sequence ID" value="KAJ4830780.1"/>
    <property type="molecule type" value="Genomic_DNA"/>
</dbReference>
<feature type="region of interest" description="Disordered" evidence="1">
    <location>
        <begin position="191"/>
        <end position="212"/>
    </location>
</feature>